<protein>
    <submittedName>
        <fullName evidence="1">Uncharacterized protein</fullName>
    </submittedName>
</protein>
<name>A0A327RNK8_9FLAO</name>
<dbReference type="Proteomes" id="UP000248987">
    <property type="component" value="Unassembled WGS sequence"/>
</dbReference>
<organism evidence="1 2">
    <name type="scientific">Gelidibacter algens</name>
    <dbReference type="NCBI Taxonomy" id="49280"/>
    <lineage>
        <taxon>Bacteria</taxon>
        <taxon>Pseudomonadati</taxon>
        <taxon>Bacteroidota</taxon>
        <taxon>Flavobacteriia</taxon>
        <taxon>Flavobacteriales</taxon>
        <taxon>Flavobacteriaceae</taxon>
        <taxon>Gelidibacter</taxon>
    </lineage>
</organism>
<comment type="caution">
    <text evidence="1">The sequence shown here is derived from an EMBL/GenBank/DDBJ whole genome shotgun (WGS) entry which is preliminary data.</text>
</comment>
<dbReference type="EMBL" id="QLLQ01000028">
    <property type="protein sequence ID" value="RAJ18630.1"/>
    <property type="molecule type" value="Genomic_DNA"/>
</dbReference>
<evidence type="ECO:0000313" key="2">
    <source>
        <dbReference type="Proteomes" id="UP000248987"/>
    </source>
</evidence>
<gene>
    <name evidence="1" type="ORF">LX77_03788</name>
</gene>
<proteinExistence type="predicted"/>
<accession>A0A327RNK8</accession>
<sequence length="175" mass="20073">MNKLNKSYNDPLKGGNSKGAHGVLKTLDDEFDNLLKGNSIKFEKRVENARDINSMSAEDLTVELLIDGQIIKRIEVKYCTNCVDEKTIIKQFIERDLYNATNINQIKWKVYGQDFTKSDLQTILSSADGKKALEGLGVDKVKQLLPKDEFLTNQNFVQRILENLERKEVFNLIFK</sequence>
<dbReference type="AlphaFoldDB" id="A0A327RNK8"/>
<dbReference type="RefSeq" id="WP_111626050.1">
    <property type="nucleotide sequence ID" value="NZ_QLLQ01000028.1"/>
</dbReference>
<keyword evidence="2" id="KW-1185">Reference proteome</keyword>
<reference evidence="1 2" key="1">
    <citation type="submission" date="2018-06" db="EMBL/GenBank/DDBJ databases">
        <title>Genomic Encyclopedia of Archaeal and Bacterial Type Strains, Phase II (KMG-II): from individual species to whole genera.</title>
        <authorList>
            <person name="Goeker M."/>
        </authorList>
    </citation>
    <scope>NUCLEOTIDE SEQUENCE [LARGE SCALE GENOMIC DNA]</scope>
    <source>
        <strain evidence="1 2">DSM 12408</strain>
    </source>
</reference>
<evidence type="ECO:0000313" key="1">
    <source>
        <dbReference type="EMBL" id="RAJ18630.1"/>
    </source>
</evidence>